<reference evidence="6 7" key="1">
    <citation type="submission" date="2011-08" db="EMBL/GenBank/DDBJ databases">
        <authorList>
            <person name="Weinstock G."/>
            <person name="Sodergren E."/>
            <person name="Clifton S."/>
            <person name="Fulton L."/>
            <person name="Fulton B."/>
            <person name="Courtney L."/>
            <person name="Fronick C."/>
            <person name="Harrison M."/>
            <person name="Strong C."/>
            <person name="Farmer C."/>
            <person name="Delahaunty K."/>
            <person name="Markovic C."/>
            <person name="Hall O."/>
            <person name="Minx P."/>
            <person name="Tomlinson C."/>
            <person name="Mitreva M."/>
            <person name="Hou S."/>
            <person name="Chen J."/>
            <person name="Wollam A."/>
            <person name="Pepin K.H."/>
            <person name="Johnson M."/>
            <person name="Bhonagiri V."/>
            <person name="Zhang X."/>
            <person name="Suruliraj S."/>
            <person name="Warren W."/>
            <person name="Chinwalla A."/>
            <person name="Mardis E.R."/>
            <person name="Wilson R.K."/>
        </authorList>
    </citation>
    <scope>NUCLEOTIDE SEQUENCE [LARGE SCALE GENOMIC DNA]</scope>
    <source>
        <strain evidence="6 7">DP7</strain>
    </source>
</reference>
<name>G9XS08_DESHA</name>
<comment type="caution">
    <text evidence="6">The sequence shown here is derived from an EMBL/GenBank/DDBJ whole genome shotgun (WGS) entry which is preliminary data.</text>
</comment>
<dbReference type="Gene3D" id="2.20.25.90">
    <property type="entry name" value="ADC-like domains"/>
    <property type="match status" value="1"/>
</dbReference>
<dbReference type="Gene3D" id="3.40.228.10">
    <property type="entry name" value="Dimethylsulfoxide Reductase, domain 2"/>
    <property type="match status" value="1"/>
</dbReference>
<dbReference type="EMBL" id="AFZX01000096">
    <property type="protein sequence ID" value="EHL05536.1"/>
    <property type="molecule type" value="Genomic_DNA"/>
</dbReference>
<dbReference type="InterPro" id="IPR006657">
    <property type="entry name" value="MoPterin_dinucl-bd_dom"/>
</dbReference>
<evidence type="ECO:0000256" key="3">
    <source>
        <dbReference type="ARBA" id="ARBA00023004"/>
    </source>
</evidence>
<dbReference type="InterPro" id="IPR006963">
    <property type="entry name" value="Mopterin_OxRdtase_4Fe-4S_dom"/>
</dbReference>
<dbReference type="SMART" id="SM00926">
    <property type="entry name" value="Molybdop_Fe4S4"/>
    <property type="match status" value="1"/>
</dbReference>
<dbReference type="Proteomes" id="UP000004416">
    <property type="component" value="Unassembled WGS sequence"/>
</dbReference>
<dbReference type="PATRIC" id="fig|537010.4.peg.3521"/>
<evidence type="ECO:0000259" key="5">
    <source>
        <dbReference type="PROSITE" id="PS51669"/>
    </source>
</evidence>
<dbReference type="SUPFAM" id="SSF53706">
    <property type="entry name" value="Formate dehydrogenase/DMSO reductase, domains 1-3"/>
    <property type="match status" value="1"/>
</dbReference>
<proteinExistence type="inferred from homology"/>
<evidence type="ECO:0000256" key="4">
    <source>
        <dbReference type="ARBA" id="ARBA00023014"/>
    </source>
</evidence>
<dbReference type="InterPro" id="IPR050612">
    <property type="entry name" value="Prok_Mopterin_Oxidored"/>
</dbReference>
<keyword evidence="3" id="KW-0408">Iron</keyword>
<keyword evidence="4" id="KW-0411">Iron-sulfur</keyword>
<dbReference type="InterPro" id="IPR037949">
    <property type="entry name" value="MopB_CT_Acetylene-hydratase"/>
</dbReference>
<dbReference type="CDD" id="cd02759">
    <property type="entry name" value="MopB_Acetylene-hydratase"/>
    <property type="match status" value="1"/>
</dbReference>
<dbReference type="Gene3D" id="3.40.50.740">
    <property type="match status" value="1"/>
</dbReference>
<dbReference type="PANTHER" id="PTHR43742:SF6">
    <property type="entry name" value="OXIDOREDUCTASE YYAE-RELATED"/>
    <property type="match status" value="1"/>
</dbReference>
<accession>G9XS08</accession>
<dbReference type="GO" id="GO:0046872">
    <property type="term" value="F:metal ion binding"/>
    <property type="evidence" value="ECO:0007669"/>
    <property type="project" value="UniProtKB-KW"/>
</dbReference>
<sequence>MKQMAVKYKKGTEKDYTVRTCAWSAPGCHPTGCGLLMHVKDGKLVEVEGDPEHPVSQGRVCVRCLSLPEAVYHPDRILYPMKRAGKKGEDKWERITWDEAYDLIEEKVRYYQKQYGPESIAMMGGTGREATFYFPALSYAVLQTPNNVGVLSGLSCYGPRCAVTEYVLGAGYPEIDYAAYFADRYDNPEFQLPEYIIIWGKSPLESNSDGFFGHAIVDMMKRGTKIIAVDPRVTWLTSRAEYHLQLRPGTDAALALGMLNVIINEDLYDHEFVEKWTFGLDALRERVQEYSPRRVADICWIKEETIVQAARAFAQAGNSSIQWGVALDMNWNGIQAIQGVLYLMTLTGNLDVPGGNTLAEPASFMGKWRYDTHKQIPEEIYENRIGNKEFPFFNYGLMACSPDNTLEYFEQQQPYPIKMVWSNSQNPLANAAPVPKRWYEAFKKIEFWVCQELFMTPTVAAYADIVLPIATFAEHDGVVIPHFGRNSAFLGAVNQCIERVGECKSDLEICFELGKRLNPQAWPWQTVSDFFTEQIEEKTGLDYPGLKDKVVQQQHYVYRKYEQGLLRSDGEPGFETLTGLIELKATIFESWGEDPLPYFQEPPFSPYRTPELFAQYPLVLTTGGRKFTSFHSEHRQIPSLRQITPWPTVEIHPDTAAGLGIQDGDWVAIENHLGQCRMKALVQPTVHPKVVHALHGWWYPEQAGTEPNLFGTFKSNINMLMPHKKIGKLGLGANYKSNLCKVYKVSGLDD</sequence>
<feature type="domain" description="4Fe-4S Mo/W bis-MGD-type" evidence="5">
    <location>
        <begin position="19"/>
        <end position="75"/>
    </location>
</feature>
<organism evidence="6 7">
    <name type="scientific">Desulfitobacterium hafniense DP7</name>
    <dbReference type="NCBI Taxonomy" id="537010"/>
    <lineage>
        <taxon>Bacteria</taxon>
        <taxon>Bacillati</taxon>
        <taxon>Bacillota</taxon>
        <taxon>Clostridia</taxon>
        <taxon>Eubacteriales</taxon>
        <taxon>Desulfitobacteriaceae</taxon>
        <taxon>Desulfitobacterium</taxon>
    </lineage>
</organism>
<dbReference type="SUPFAM" id="SSF50692">
    <property type="entry name" value="ADC-like"/>
    <property type="match status" value="1"/>
</dbReference>
<evidence type="ECO:0000256" key="1">
    <source>
        <dbReference type="ARBA" id="ARBA00010312"/>
    </source>
</evidence>
<dbReference type="GO" id="GO:0051536">
    <property type="term" value="F:iron-sulfur cluster binding"/>
    <property type="evidence" value="ECO:0007669"/>
    <property type="project" value="UniProtKB-KW"/>
</dbReference>
<dbReference type="Pfam" id="PF01568">
    <property type="entry name" value="Molydop_binding"/>
    <property type="match status" value="1"/>
</dbReference>
<gene>
    <name evidence="6" type="ORF">HMPREF0322_03756</name>
</gene>
<dbReference type="GO" id="GO:0043546">
    <property type="term" value="F:molybdopterin cofactor binding"/>
    <property type="evidence" value="ECO:0007669"/>
    <property type="project" value="InterPro"/>
</dbReference>
<evidence type="ECO:0000313" key="7">
    <source>
        <dbReference type="Proteomes" id="UP000004416"/>
    </source>
</evidence>
<dbReference type="GO" id="GO:0018818">
    <property type="term" value="F:acetylene hydratase activity"/>
    <property type="evidence" value="ECO:0007669"/>
    <property type="project" value="InterPro"/>
</dbReference>
<dbReference type="InterPro" id="IPR006656">
    <property type="entry name" value="Mopterin_OxRdtase"/>
</dbReference>
<evidence type="ECO:0000313" key="6">
    <source>
        <dbReference type="EMBL" id="EHL05536.1"/>
    </source>
</evidence>
<dbReference type="Gene3D" id="2.40.40.20">
    <property type="match status" value="1"/>
</dbReference>
<dbReference type="PROSITE" id="PS51669">
    <property type="entry name" value="4FE4S_MOW_BIS_MGD"/>
    <property type="match status" value="1"/>
</dbReference>
<dbReference type="AlphaFoldDB" id="G9XS08"/>
<dbReference type="InterPro" id="IPR009010">
    <property type="entry name" value="Asp_de-COase-like_dom_sf"/>
</dbReference>
<keyword evidence="2" id="KW-0479">Metal-binding</keyword>
<dbReference type="HOGENOM" id="CLU_000422_13_3_9"/>
<dbReference type="Pfam" id="PF04879">
    <property type="entry name" value="Molybdop_Fe4S4"/>
    <property type="match status" value="1"/>
</dbReference>
<dbReference type="GO" id="GO:0016491">
    <property type="term" value="F:oxidoreductase activity"/>
    <property type="evidence" value="ECO:0007669"/>
    <property type="project" value="InterPro"/>
</dbReference>
<dbReference type="Pfam" id="PF00384">
    <property type="entry name" value="Molybdopterin"/>
    <property type="match status" value="1"/>
</dbReference>
<dbReference type="InterPro" id="IPR041930">
    <property type="entry name" value="Acetylene_hydratase"/>
</dbReference>
<dbReference type="PANTHER" id="PTHR43742">
    <property type="entry name" value="TRIMETHYLAMINE-N-OXIDE REDUCTASE"/>
    <property type="match status" value="1"/>
</dbReference>
<dbReference type="CDD" id="cd02781">
    <property type="entry name" value="MopB_CT_Acetylene-hydratase"/>
    <property type="match status" value="1"/>
</dbReference>
<protein>
    <submittedName>
        <fullName evidence="6">Molybdopterin oxidoreductase</fullName>
    </submittedName>
</protein>
<comment type="similarity">
    <text evidence="1">Belongs to the prokaryotic molybdopterin-containing oxidoreductase family.</text>
</comment>
<evidence type="ECO:0000256" key="2">
    <source>
        <dbReference type="ARBA" id="ARBA00022723"/>
    </source>
</evidence>